<comment type="catalytic activity">
    <reaction evidence="6">
        <text>D-arabinose 5-phosphate + phosphoenolpyruvate + H2O = 3-deoxy-alpha-D-manno-2-octulosonate-8-phosphate + phosphate</text>
        <dbReference type="Rhea" id="RHEA:14053"/>
        <dbReference type="ChEBI" id="CHEBI:15377"/>
        <dbReference type="ChEBI" id="CHEBI:43474"/>
        <dbReference type="ChEBI" id="CHEBI:57693"/>
        <dbReference type="ChEBI" id="CHEBI:58702"/>
        <dbReference type="ChEBI" id="CHEBI:85985"/>
        <dbReference type="EC" id="2.5.1.55"/>
    </reaction>
</comment>
<dbReference type="EC" id="2.5.1.55" evidence="3"/>
<dbReference type="Pfam" id="PF00793">
    <property type="entry name" value="DAHP_synth_1"/>
    <property type="match status" value="1"/>
</dbReference>
<comment type="similarity">
    <text evidence="2">Belongs to the KdsA family.</text>
</comment>
<evidence type="ECO:0000256" key="5">
    <source>
        <dbReference type="ARBA" id="ARBA00022679"/>
    </source>
</evidence>
<evidence type="ECO:0000256" key="2">
    <source>
        <dbReference type="ARBA" id="ARBA00010499"/>
    </source>
</evidence>
<proteinExistence type="inferred from homology"/>
<dbReference type="GO" id="GO:0005737">
    <property type="term" value="C:cytoplasm"/>
    <property type="evidence" value="ECO:0007669"/>
    <property type="project" value="UniProtKB-SubCell"/>
</dbReference>
<dbReference type="InterPro" id="IPR003329">
    <property type="entry name" value="Cytidylyl_trans"/>
</dbReference>
<keyword evidence="5" id="KW-0808">Transferase</keyword>
<dbReference type="NCBIfam" id="TIGR01362">
    <property type="entry name" value="KDO8P_synth"/>
    <property type="match status" value="1"/>
</dbReference>
<dbReference type="SUPFAM" id="SSF51569">
    <property type="entry name" value="Aldolase"/>
    <property type="match status" value="1"/>
</dbReference>
<evidence type="ECO:0000256" key="3">
    <source>
        <dbReference type="ARBA" id="ARBA00012693"/>
    </source>
</evidence>
<evidence type="ECO:0000256" key="4">
    <source>
        <dbReference type="ARBA" id="ARBA00022490"/>
    </source>
</evidence>
<protein>
    <recommendedName>
        <fullName evidence="3">3-deoxy-8-phosphooctulonate synthase</fullName>
        <ecNumber evidence="3">2.5.1.55</ecNumber>
    </recommendedName>
</protein>
<dbReference type="InterPro" id="IPR029044">
    <property type="entry name" value="Nucleotide-diphossugar_trans"/>
</dbReference>
<dbReference type="NCBIfam" id="NF003952">
    <property type="entry name" value="PRK05450.1-5"/>
    <property type="match status" value="1"/>
</dbReference>
<dbReference type="PANTHER" id="PTHR21057">
    <property type="entry name" value="PHOSPHO-2-DEHYDRO-3-DEOXYHEPTONATE ALDOLASE"/>
    <property type="match status" value="1"/>
</dbReference>
<dbReference type="InterPro" id="IPR006269">
    <property type="entry name" value="KDO8P_synthase"/>
</dbReference>
<dbReference type="Gene3D" id="3.20.20.70">
    <property type="entry name" value="Aldolase class I"/>
    <property type="match status" value="1"/>
</dbReference>
<evidence type="ECO:0000256" key="1">
    <source>
        <dbReference type="ARBA" id="ARBA00004496"/>
    </source>
</evidence>
<evidence type="ECO:0000259" key="7">
    <source>
        <dbReference type="Pfam" id="PF00793"/>
    </source>
</evidence>
<evidence type="ECO:0000313" key="8">
    <source>
        <dbReference type="EMBL" id="QHT28465.1"/>
    </source>
</evidence>
<dbReference type="GO" id="GO:0008676">
    <property type="term" value="F:3-deoxy-8-phosphooctulonate synthase activity"/>
    <property type="evidence" value="ECO:0007669"/>
    <property type="project" value="UniProtKB-EC"/>
</dbReference>
<keyword evidence="4" id="KW-0963">Cytoplasm</keyword>
<organism evidence="8">
    <name type="scientific">viral metagenome</name>
    <dbReference type="NCBI Taxonomy" id="1070528"/>
    <lineage>
        <taxon>unclassified sequences</taxon>
        <taxon>metagenomes</taxon>
        <taxon>organismal metagenomes</taxon>
    </lineage>
</organism>
<evidence type="ECO:0000256" key="6">
    <source>
        <dbReference type="ARBA" id="ARBA00049112"/>
    </source>
</evidence>
<reference evidence="8" key="1">
    <citation type="journal article" date="2020" name="Nature">
        <title>Giant virus diversity and host interactions through global metagenomics.</title>
        <authorList>
            <person name="Schulz F."/>
            <person name="Roux S."/>
            <person name="Paez-Espino D."/>
            <person name="Jungbluth S."/>
            <person name="Walsh D.A."/>
            <person name="Denef V.J."/>
            <person name="McMahon K.D."/>
            <person name="Konstantinidis K.T."/>
            <person name="Eloe-Fadrosh E.A."/>
            <person name="Kyrpides N.C."/>
            <person name="Woyke T."/>
        </authorList>
    </citation>
    <scope>NUCLEOTIDE SEQUENCE</scope>
    <source>
        <strain evidence="8">GVMAG-M-3300001348-25</strain>
    </source>
</reference>
<name>A0A6C0EM80_9ZZZZ</name>
<dbReference type="InterPro" id="IPR013785">
    <property type="entry name" value="Aldolase_TIM"/>
</dbReference>
<comment type="subcellular location">
    <subcellularLocation>
        <location evidence="1">Cytoplasm</location>
    </subcellularLocation>
</comment>
<dbReference type="NCBIfam" id="NF003543">
    <property type="entry name" value="PRK05198.1"/>
    <property type="match status" value="1"/>
</dbReference>
<dbReference type="EMBL" id="MN738858">
    <property type="protein sequence ID" value="QHT28465.1"/>
    <property type="molecule type" value="Genomic_DNA"/>
</dbReference>
<dbReference type="Pfam" id="PF02348">
    <property type="entry name" value="CTP_transf_3"/>
    <property type="match status" value="1"/>
</dbReference>
<dbReference type="Gene3D" id="3.90.550.10">
    <property type="entry name" value="Spore Coat Polysaccharide Biosynthesis Protein SpsA, Chain A"/>
    <property type="match status" value="1"/>
</dbReference>
<feature type="domain" description="DAHP synthetase I/KDSA" evidence="7">
    <location>
        <begin position="9"/>
        <end position="263"/>
    </location>
</feature>
<dbReference type="AlphaFoldDB" id="A0A6C0EM80"/>
<dbReference type="SUPFAM" id="SSF53448">
    <property type="entry name" value="Nucleotide-diphospho-sugar transferases"/>
    <property type="match status" value="1"/>
</dbReference>
<dbReference type="InterPro" id="IPR006218">
    <property type="entry name" value="DAHP1/KDSA"/>
</dbReference>
<sequence>MLTYDDLKNNFFFITGPNVIESEEQIMFMAGQLKAICEKHNLLFVFKTSIDKANRSSLSSYRGLGFEEGIRILKKVKDTYNIPIITDIHESYQADLLKDVVDIIQIPAFLCRQTDLLEAAAKTQKIIHVKKGQFCSSQQMHKCKEKINSFGNNKVLLCERGSFFGYNDLIVDTRNLVWLKSDTNLVTMDITHCLQQPSQQKENGLIESGGLREMIPYMAKIAMSMDVNGIFMEVHNEPDASKCDAPTQWPLNKIEEIIELKNKYYHKDKTSEQQQKEIHPKIVCCIPARLQSSRLPKKLLKTINGKSILEHVYNNVKQSKYIDQIEFLTDSEEIKSNVGNFHANCTIISEECINGTDRIIKYLSSQTKQYDTNNTIIVNVQGDEPFINHNHIDSAIENYLQIKKDKTKESNKIVCSTLYYKTNKMEEINSPNRGKCVLDKDSNIMYCSRSPIPVNKNGQIIEDYEYKVHIGIFVYDLHFLMEHYANENTPLQLCQDIEWLKIMEKGYKINAVEIKEHEIGIDTMEDYIYLKTKYEKTPSLLQ</sequence>
<accession>A0A6C0EM80</accession>